<dbReference type="Pfam" id="PF09839">
    <property type="entry name" value="DUF2066"/>
    <property type="match status" value="1"/>
</dbReference>
<accession>A0A2S6G6C7</accession>
<reference evidence="3 6" key="1">
    <citation type="submission" date="2018-02" db="EMBL/GenBank/DDBJ databases">
        <title>Deep subsurface shale carbon reservoir microbial communities from Ohio and West Virginia, USA.</title>
        <authorList>
            <person name="Wrighton K."/>
        </authorList>
    </citation>
    <scope>NUCLEOTIDE SEQUENCE [LARGE SCALE GENOMIC DNA]</scope>
    <source>
        <strain evidence="3 6">UTICA-S1B6</strain>
    </source>
</reference>
<comment type="caution">
    <text evidence="4">The sequence shown here is derived from an EMBL/GenBank/DDBJ whole genome shotgun (WGS) entry which is preliminary data.</text>
</comment>
<evidence type="ECO:0000313" key="5">
    <source>
        <dbReference type="Proteomes" id="UP000239446"/>
    </source>
</evidence>
<dbReference type="Proteomes" id="UP000239648">
    <property type="component" value="Unassembled WGS sequence"/>
</dbReference>
<dbReference type="OrthoDB" id="6195299at2"/>
<dbReference type="InterPro" id="IPR018642">
    <property type="entry name" value="DUF2066"/>
</dbReference>
<dbReference type="Proteomes" id="UP000239446">
    <property type="component" value="Unassembled WGS sequence"/>
</dbReference>
<feature type="region of interest" description="Disordered" evidence="1">
    <location>
        <begin position="340"/>
        <end position="384"/>
    </location>
</feature>
<evidence type="ECO:0000313" key="4">
    <source>
        <dbReference type="EMBL" id="PPK54689.1"/>
    </source>
</evidence>
<keyword evidence="6" id="KW-1185">Reference proteome</keyword>
<evidence type="ECO:0000256" key="1">
    <source>
        <dbReference type="SAM" id="MobiDB-lite"/>
    </source>
</evidence>
<dbReference type="EMBL" id="PTIT01000011">
    <property type="protein sequence ID" value="PPK51529.1"/>
    <property type="molecule type" value="Genomic_DNA"/>
</dbReference>
<feature type="chain" id="PRO_5015676941" description="DUF2066 domain-containing protein" evidence="2">
    <location>
        <begin position="27"/>
        <end position="411"/>
    </location>
</feature>
<evidence type="ECO:0000256" key="2">
    <source>
        <dbReference type="SAM" id="SignalP"/>
    </source>
</evidence>
<gene>
    <name evidence="4" type="ORF">B0H24_101145</name>
    <name evidence="3" type="ORF">BY455_11145</name>
</gene>
<proteinExistence type="predicted"/>
<dbReference type="AlphaFoldDB" id="A0A2S6G6C7"/>
<dbReference type="EMBL" id="PTIU01000011">
    <property type="protein sequence ID" value="PPK54689.1"/>
    <property type="molecule type" value="Genomic_DNA"/>
</dbReference>
<keyword evidence="2" id="KW-0732">Signal</keyword>
<protein>
    <recommendedName>
        <fullName evidence="7">DUF2066 domain-containing protein</fullName>
    </recommendedName>
</protein>
<evidence type="ECO:0000313" key="6">
    <source>
        <dbReference type="Proteomes" id="UP000239648"/>
    </source>
</evidence>
<organism evidence="4 5">
    <name type="scientific">Marinobacter persicus</name>
    <dbReference type="NCBI Taxonomy" id="930118"/>
    <lineage>
        <taxon>Bacteria</taxon>
        <taxon>Pseudomonadati</taxon>
        <taxon>Pseudomonadota</taxon>
        <taxon>Gammaproteobacteria</taxon>
        <taxon>Pseudomonadales</taxon>
        <taxon>Marinobacteraceae</taxon>
        <taxon>Marinobacter</taxon>
    </lineage>
</organism>
<feature type="compositionally biased region" description="Polar residues" evidence="1">
    <location>
        <begin position="350"/>
        <end position="377"/>
    </location>
</feature>
<name>A0A2S6G6C7_9GAMM</name>
<feature type="signal peptide" evidence="2">
    <location>
        <begin position="1"/>
        <end position="26"/>
    </location>
</feature>
<sequence length="411" mass="44066">MGSVISRALSAVIVASCLLVAGTAQAVTVSGLYSADVAVENSSEEALQAGYRQGLRQVMVRVSGSREVLNLEGVESVLENAEPLLQSYELTRDEDQDRLQMTFGAVGVNKALASIDAPVWGANRPLTLAWIAVQDGGRRYLITTPAQTDVAAGWRGNLVAAAADRGLPLAFPERSFAGNRGILSDLWGQFDERIVEASDGQNRDALALVRIRRSGSEWRADWTFEGTAMDSQSQSVSAATPWALAEALVNQWAEGFASRYAVAASEVGESPKVDIVLEGVSNLADYGGVTKALKGFTPVHSVEAGRVRGDRLTVQVAFSGELDQLKQYVALDPRFVAMEQPSQPEKPVEQGSQESSGPEQTGSGDETPNSVAYQPLNTGDEKDAEQAFESLYQVLYYRWQPTSIVGSDSDG</sequence>
<evidence type="ECO:0000313" key="3">
    <source>
        <dbReference type="EMBL" id="PPK51529.1"/>
    </source>
</evidence>
<reference evidence="4 5" key="2">
    <citation type="submission" date="2018-02" db="EMBL/GenBank/DDBJ databases">
        <title>Subsurface microbial communities from deep shales in Ohio and West Virginia, USA.</title>
        <authorList>
            <person name="Wrighton K."/>
        </authorList>
    </citation>
    <scope>NUCLEOTIDE SEQUENCE [LARGE SCALE GENOMIC DNA]</scope>
    <source>
        <strain evidence="4 5">UTICA-S1B9</strain>
    </source>
</reference>
<evidence type="ECO:0008006" key="7">
    <source>
        <dbReference type="Google" id="ProtNLM"/>
    </source>
</evidence>